<dbReference type="RefSeq" id="WP_382401582.1">
    <property type="nucleotide sequence ID" value="NZ_JBHTNH010000028.1"/>
</dbReference>
<evidence type="ECO:0000313" key="3">
    <source>
        <dbReference type="Proteomes" id="UP001597178"/>
    </source>
</evidence>
<feature type="compositionally biased region" description="Polar residues" evidence="1">
    <location>
        <begin position="331"/>
        <end position="366"/>
    </location>
</feature>
<feature type="compositionally biased region" description="Polar residues" evidence="1">
    <location>
        <begin position="389"/>
        <end position="402"/>
    </location>
</feature>
<feature type="compositionally biased region" description="Low complexity" evidence="1">
    <location>
        <begin position="200"/>
        <end position="210"/>
    </location>
</feature>
<evidence type="ECO:0000313" key="2">
    <source>
        <dbReference type="EMBL" id="MFD1362739.1"/>
    </source>
</evidence>
<proteinExistence type="predicted"/>
<feature type="compositionally biased region" description="Gly residues" evidence="1">
    <location>
        <begin position="68"/>
        <end position="78"/>
    </location>
</feature>
<protein>
    <submittedName>
        <fullName evidence="2">Uncharacterized protein</fullName>
    </submittedName>
</protein>
<feature type="region of interest" description="Disordered" evidence="1">
    <location>
        <begin position="68"/>
        <end position="224"/>
    </location>
</feature>
<dbReference type="EMBL" id="JBHTNH010000028">
    <property type="protein sequence ID" value="MFD1362739.1"/>
    <property type="molecule type" value="Genomic_DNA"/>
</dbReference>
<feature type="compositionally biased region" description="Polar residues" evidence="1">
    <location>
        <begin position="116"/>
        <end position="158"/>
    </location>
</feature>
<comment type="caution">
    <text evidence="2">The sequence shown here is derived from an EMBL/GenBank/DDBJ whole genome shotgun (WGS) entry which is preliminary data.</text>
</comment>
<keyword evidence="3" id="KW-1185">Reference proteome</keyword>
<evidence type="ECO:0000256" key="1">
    <source>
        <dbReference type="SAM" id="MobiDB-lite"/>
    </source>
</evidence>
<feature type="compositionally biased region" description="Gly residues" evidence="1">
    <location>
        <begin position="86"/>
        <end position="95"/>
    </location>
</feature>
<organism evidence="2 3">
    <name type="scientific">Lentibacillus salinarum</name>
    <dbReference type="NCBI Taxonomy" id="446820"/>
    <lineage>
        <taxon>Bacteria</taxon>
        <taxon>Bacillati</taxon>
        <taxon>Bacillota</taxon>
        <taxon>Bacilli</taxon>
        <taxon>Bacillales</taxon>
        <taxon>Bacillaceae</taxon>
        <taxon>Lentibacillus</taxon>
    </lineage>
</organism>
<gene>
    <name evidence="2" type="ORF">ACFQ4A_13850</name>
</gene>
<feature type="region of interest" description="Disordered" evidence="1">
    <location>
        <begin position="299"/>
        <end position="437"/>
    </location>
</feature>
<feature type="compositionally biased region" description="Polar residues" evidence="1">
    <location>
        <begin position="312"/>
        <end position="323"/>
    </location>
</feature>
<feature type="compositionally biased region" description="Polar residues" evidence="1">
    <location>
        <begin position="415"/>
        <end position="429"/>
    </location>
</feature>
<feature type="compositionally biased region" description="Polar residues" evidence="1">
    <location>
        <begin position="177"/>
        <end position="199"/>
    </location>
</feature>
<sequence>MLEINAIAALILLFVLIPTAKIVRTLIAGLLDVYDGGDASDHTKGALSSGMRNASFVALAGMKKFGSSGGGADGGKGKQSGNAPSTGGGSNGKAGGPSDENGKGNGGYLPEKRTNESQTRGFAQQRSAETGNSSSIVDKNGQSISSGQRNEGAGNNSHILDKNGRPISSGTGGSAHVGTSNDTGAAGYNATSSGQSNTGSPNPNSSAPHHSQQKPTALSRAKKWTDVGGKIGGVVGKIPSTMVGMGLAIPFGGAAGAMVAKGGTALSKATGKAVGGTAGLAAHGGMKAAKATASGISKIRSGDKSPIKGMEQSANVKNSGTDQNVKKKTLPSMNGTTNNTSTQGKNGNTGVKYTPSNQGLQQTTINKRMDSVQKMQKTNVTEQRKPSSKPVNSGGSTGSKNVKLSEPTRPEKESSTMQSPSSVQPQRNTQRSHFKRE</sequence>
<reference evidence="3" key="1">
    <citation type="journal article" date="2019" name="Int. J. Syst. Evol. Microbiol.">
        <title>The Global Catalogue of Microorganisms (GCM) 10K type strain sequencing project: providing services to taxonomists for standard genome sequencing and annotation.</title>
        <authorList>
            <consortium name="The Broad Institute Genomics Platform"/>
            <consortium name="The Broad Institute Genome Sequencing Center for Infectious Disease"/>
            <person name="Wu L."/>
            <person name="Ma J."/>
        </authorList>
    </citation>
    <scope>NUCLEOTIDE SEQUENCE [LARGE SCALE GENOMIC DNA]</scope>
    <source>
        <strain evidence="3">CCUG 54822</strain>
    </source>
</reference>
<name>A0ABW3ZWU4_9BACI</name>
<accession>A0ABW3ZWU4</accession>
<dbReference type="Proteomes" id="UP001597178">
    <property type="component" value="Unassembled WGS sequence"/>
</dbReference>